<evidence type="ECO:0000313" key="12">
    <source>
        <dbReference type="RefSeq" id="XP_002736713.2"/>
    </source>
</evidence>
<feature type="region of interest" description="Disordered" evidence="9">
    <location>
        <begin position="1"/>
        <end position="103"/>
    </location>
</feature>
<evidence type="ECO:0000256" key="8">
    <source>
        <dbReference type="ARBA" id="ARBA00023242"/>
    </source>
</evidence>
<sequence>MAEHVTLVSKREVSDDSNDHHSSVTKPMCKYGMKCYRRNPSHFEEYSHPDDFEKAGSSSNQSNKRRRSDEQPSSHLSCKKSRTEDESPQSKKSKTQSSTSEKMSPYENYIEAAPLNFFLTKVFGIPNHYNSSLAVGIKDILSASMGNLISSAQFNYMFDIPWLVQQYPEQFRSKPLLIIHGSQRADKTTLHENAHRYPNITLCQAKLDIMYGTHHSKMMFLLYDNGMRVVIHTANIIHNDWYQKTQGVWISPLFPKLASDQDLSQGDSVTQFRKDLLEYLGAYGTNKHLQEWQETIRQHDMSSAKVFIIGSVPGRHTGASKMKWGHLKLRKVLQEHGPDGSTVKDWPVIGQFSSVGSLGSGPENWLSSEWLESLSTVQANGIVKLSKPKLNLIFPCVENVRRSLEGYPAGASLPYSIKNARKQQYFNTFLHQWRAFSRGRSRASPHIKTYTRISPDAQYLAWFIVTSANLSKAAWGAYEKNNSQLFIRSYEIGVLFVPSKVEENLKLFNVQGVDSSKDSMLFPLPWDVPLTSYTQTDRPWLWDIAYTDKPDSQGNMWCPS</sequence>
<dbReference type="GeneID" id="100378917"/>
<feature type="compositionally biased region" description="Basic and acidic residues" evidence="9">
    <location>
        <begin position="41"/>
        <end position="54"/>
    </location>
</feature>
<proteinExistence type="inferred from homology"/>
<evidence type="ECO:0000256" key="7">
    <source>
        <dbReference type="ARBA" id="ARBA00023204"/>
    </source>
</evidence>
<dbReference type="Gene3D" id="3.30.870.10">
    <property type="entry name" value="Endonuclease Chain A"/>
    <property type="match status" value="2"/>
</dbReference>
<dbReference type="RefSeq" id="XP_002736713.2">
    <property type="nucleotide sequence ID" value="XM_002736667.2"/>
</dbReference>
<protein>
    <submittedName>
        <fullName evidence="12">Tyrosyl-DNA phosphodiesterase 1-like</fullName>
    </submittedName>
</protein>
<keyword evidence="11" id="KW-1185">Reference proteome</keyword>
<name>A0ABM0GT02_SACKO</name>
<evidence type="ECO:0000313" key="11">
    <source>
        <dbReference type="Proteomes" id="UP000694865"/>
    </source>
</evidence>
<feature type="compositionally biased region" description="Basic and acidic residues" evidence="9">
    <location>
        <begin position="1"/>
        <end position="22"/>
    </location>
</feature>
<evidence type="ECO:0000256" key="9">
    <source>
        <dbReference type="SAM" id="MobiDB-lite"/>
    </source>
</evidence>
<keyword evidence="8" id="KW-0539">Nucleus</keyword>
<evidence type="ECO:0000256" key="2">
    <source>
        <dbReference type="ARBA" id="ARBA00010205"/>
    </source>
</evidence>
<evidence type="ECO:0000256" key="4">
    <source>
        <dbReference type="ARBA" id="ARBA00022763"/>
    </source>
</evidence>
<dbReference type="InterPro" id="IPR019406">
    <property type="entry name" value="APLF_PBZ"/>
</dbReference>
<dbReference type="Proteomes" id="UP000694865">
    <property type="component" value="Unplaced"/>
</dbReference>
<evidence type="ECO:0000256" key="5">
    <source>
        <dbReference type="ARBA" id="ARBA00022801"/>
    </source>
</evidence>
<dbReference type="InterPro" id="IPR010347">
    <property type="entry name" value="Tdp1"/>
</dbReference>
<keyword evidence="6" id="KW-0269">Exonuclease</keyword>
<evidence type="ECO:0000256" key="3">
    <source>
        <dbReference type="ARBA" id="ARBA00022722"/>
    </source>
</evidence>
<dbReference type="Pfam" id="PF06087">
    <property type="entry name" value="Tyr-DNA_phospho"/>
    <property type="match status" value="1"/>
</dbReference>
<dbReference type="CDD" id="cd09195">
    <property type="entry name" value="PLDc_mTdp1_2"/>
    <property type="match status" value="1"/>
</dbReference>
<keyword evidence="5" id="KW-0378">Hydrolase</keyword>
<comment type="similarity">
    <text evidence="2">Belongs to the tyrosyl-DNA phosphodiesterase family.</text>
</comment>
<dbReference type="SUPFAM" id="SSF56024">
    <property type="entry name" value="Phospholipase D/nuclease"/>
    <property type="match status" value="2"/>
</dbReference>
<dbReference type="PANTHER" id="PTHR12415:SF0">
    <property type="entry name" value="TYROSYL-DNA PHOSPHODIESTERASE 1"/>
    <property type="match status" value="1"/>
</dbReference>
<evidence type="ECO:0000256" key="6">
    <source>
        <dbReference type="ARBA" id="ARBA00022839"/>
    </source>
</evidence>
<dbReference type="CDD" id="cd09193">
    <property type="entry name" value="PLDc_mTdp1_1"/>
    <property type="match status" value="1"/>
</dbReference>
<evidence type="ECO:0000256" key="1">
    <source>
        <dbReference type="ARBA" id="ARBA00004123"/>
    </source>
</evidence>
<dbReference type="PANTHER" id="PTHR12415">
    <property type="entry name" value="TYROSYL-DNA PHOSPHODIESTERASE 1"/>
    <property type="match status" value="1"/>
</dbReference>
<accession>A0ABM0GT02</accession>
<keyword evidence="4" id="KW-0227">DNA damage</keyword>
<keyword evidence="3" id="KW-0540">Nuclease</keyword>
<organism evidence="11 12">
    <name type="scientific">Saccoglossus kowalevskii</name>
    <name type="common">Acorn worm</name>
    <dbReference type="NCBI Taxonomy" id="10224"/>
    <lineage>
        <taxon>Eukaryota</taxon>
        <taxon>Metazoa</taxon>
        <taxon>Hemichordata</taxon>
        <taxon>Enteropneusta</taxon>
        <taxon>Harrimaniidae</taxon>
        <taxon>Saccoglossus</taxon>
    </lineage>
</organism>
<evidence type="ECO:0000259" key="10">
    <source>
        <dbReference type="Pfam" id="PF10283"/>
    </source>
</evidence>
<dbReference type="Pfam" id="PF10283">
    <property type="entry name" value="zf-CCHH"/>
    <property type="match status" value="1"/>
</dbReference>
<gene>
    <name evidence="12" type="primary">LOC100378917</name>
</gene>
<comment type="subcellular location">
    <subcellularLocation>
        <location evidence="1">Nucleus</location>
    </subcellularLocation>
</comment>
<keyword evidence="7" id="KW-0234">DNA repair</keyword>
<reference evidence="12" key="1">
    <citation type="submission" date="2025-08" db="UniProtKB">
        <authorList>
            <consortium name="RefSeq"/>
        </authorList>
    </citation>
    <scope>IDENTIFICATION</scope>
    <source>
        <tissue evidence="12">Testes</tissue>
    </source>
</reference>
<feature type="domain" description="PBZ-type" evidence="10">
    <location>
        <begin position="26"/>
        <end position="51"/>
    </location>
</feature>